<dbReference type="EMBL" id="CP064788">
    <property type="protein sequence ID" value="QSG09580.1"/>
    <property type="molecule type" value="Genomic_DNA"/>
</dbReference>
<dbReference type="KEGG" id="hds:HSR122_2199"/>
<reference evidence="1 2" key="1">
    <citation type="submission" date="2020-11" db="EMBL/GenBank/DDBJ databases">
        <title>Carbohydrate-dependent, anaerobic sulfur respiration: A novel catabolism in halophilic archaea.</title>
        <authorList>
            <person name="Sorokin D.Y."/>
            <person name="Messina E."/>
            <person name="Smedile F."/>
            <person name="La Cono V."/>
            <person name="Hallsworth J.E."/>
            <person name="Yakimov M.M."/>
        </authorList>
    </citation>
    <scope>NUCLEOTIDE SEQUENCE [LARGE SCALE GENOMIC DNA]</scope>
    <source>
        <strain evidence="1 2">HSR12-2</strain>
    </source>
</reference>
<dbReference type="AlphaFoldDB" id="A0A897N5A4"/>
<accession>A0A897N5A4</accession>
<dbReference type="RefSeq" id="WP_229109740.1">
    <property type="nucleotide sequence ID" value="NZ_CP064788.1"/>
</dbReference>
<protein>
    <recommendedName>
        <fullName evidence="3">DUF3006 domain-containing protein</fullName>
    </recommendedName>
</protein>
<evidence type="ECO:0008006" key="3">
    <source>
        <dbReference type="Google" id="ProtNLM"/>
    </source>
</evidence>
<proteinExistence type="predicted"/>
<evidence type="ECO:0000313" key="2">
    <source>
        <dbReference type="Proteomes" id="UP000662973"/>
    </source>
</evidence>
<dbReference type="InterPro" id="IPR021377">
    <property type="entry name" value="DUF3006"/>
</dbReference>
<gene>
    <name evidence="1" type="ORF">HSR122_2199</name>
</gene>
<evidence type="ECO:0000313" key="1">
    <source>
        <dbReference type="EMBL" id="QSG09580.1"/>
    </source>
</evidence>
<dbReference type="Pfam" id="PF11213">
    <property type="entry name" value="DUF3006"/>
    <property type="match status" value="1"/>
</dbReference>
<keyword evidence="2" id="KW-1185">Reference proteome</keyword>
<organism evidence="1 2">
    <name type="scientific">Halapricum desulfuricans</name>
    <dbReference type="NCBI Taxonomy" id="2841257"/>
    <lineage>
        <taxon>Archaea</taxon>
        <taxon>Methanobacteriati</taxon>
        <taxon>Methanobacteriota</taxon>
        <taxon>Stenosarchaea group</taxon>
        <taxon>Halobacteria</taxon>
        <taxon>Halobacteriales</taxon>
        <taxon>Haloarculaceae</taxon>
        <taxon>Halapricum</taxon>
    </lineage>
</organism>
<sequence length="87" mass="9847">MANEFTGVIDRFEGEQAVILLESDGETVDEVVIPREDLPADGRRVDAVLRVVREGGEIIELEFDAVETKQRKESVTDQFDRLSERPD</sequence>
<dbReference type="GeneID" id="68852809"/>
<dbReference type="Proteomes" id="UP000662973">
    <property type="component" value="Chromosome"/>
</dbReference>
<name>A0A897N5A4_9EURY</name>